<feature type="transmembrane region" description="Helical" evidence="5">
    <location>
        <begin position="126"/>
        <end position="145"/>
    </location>
</feature>
<feature type="transmembrane region" description="Helical" evidence="5">
    <location>
        <begin position="204"/>
        <end position="220"/>
    </location>
</feature>
<evidence type="ECO:0000256" key="3">
    <source>
        <dbReference type="ARBA" id="ARBA00022989"/>
    </source>
</evidence>
<evidence type="ECO:0000256" key="5">
    <source>
        <dbReference type="RuleBase" id="RU004379"/>
    </source>
</evidence>
<keyword evidence="2 5" id="KW-0812">Transmembrane</keyword>
<dbReference type="Pfam" id="PF01027">
    <property type="entry name" value="Bax1-I"/>
    <property type="match status" value="1"/>
</dbReference>
<dbReference type="Proteomes" id="UP000278627">
    <property type="component" value="Unassembled WGS sequence"/>
</dbReference>
<feature type="transmembrane region" description="Helical" evidence="5">
    <location>
        <begin position="152"/>
        <end position="168"/>
    </location>
</feature>
<evidence type="ECO:0000256" key="2">
    <source>
        <dbReference type="ARBA" id="ARBA00022692"/>
    </source>
</evidence>
<evidence type="ECO:0000313" key="7">
    <source>
        <dbReference type="Proteomes" id="UP000278627"/>
    </source>
</evidence>
<evidence type="ECO:0000313" key="8">
    <source>
        <dbReference type="WBParaSite" id="BPAG_0000001301-mRNA-1"/>
    </source>
</evidence>
<feature type="transmembrane region" description="Helical" evidence="5">
    <location>
        <begin position="226"/>
        <end position="244"/>
    </location>
</feature>
<keyword evidence="4 5" id="KW-0472">Membrane</keyword>
<proteinExistence type="inferred from homology"/>
<gene>
    <name evidence="6" type="ORF">BPAG_LOCUS14</name>
</gene>
<dbReference type="GO" id="GO:0043066">
    <property type="term" value="P:negative regulation of apoptotic process"/>
    <property type="evidence" value="ECO:0007669"/>
    <property type="project" value="TreeGrafter"/>
</dbReference>
<keyword evidence="3 5" id="KW-1133">Transmembrane helix</keyword>
<dbReference type="PANTHER" id="PTHR23291:SF50">
    <property type="entry name" value="PROTEIN LIFEGUARD 4"/>
    <property type="match status" value="1"/>
</dbReference>
<comment type="similarity">
    <text evidence="5">Belongs to the BI1 family.</text>
</comment>
<dbReference type="AlphaFoldDB" id="A0A0N4SWK1"/>
<comment type="subcellular location">
    <subcellularLocation>
        <location evidence="1">Membrane</location>
        <topology evidence="1">Multi-pass membrane protein</topology>
    </subcellularLocation>
</comment>
<dbReference type="STRING" id="6280.A0A0N4SWK1"/>
<sequence>MVTGAGRDLVVGKEGGLLLSNGIMSATVPLLLEENIELSSPPSYKEAVDAEWTLQDRSWQRHWFFDFNFAKATANFTPVVSVGVAIRLGFLRKVFGILSLQLLITAVFCMALYVTLKIRLFLQQQLWIAFVSLIGSFILLFAMFIHARSVPLNYMLLVFWTIMQSITVGAIGKIVIEAVGLTALTVIGLFFYTLQSKRDFQSHWAALFSISMIFLTAIFVHHYLIFLLAAFGAVLFSIYLVFDIDRIMHHTSPEDYIKACVSLYLEIINLFLRILEILNETSRN</sequence>
<evidence type="ECO:0000256" key="1">
    <source>
        <dbReference type="ARBA" id="ARBA00004141"/>
    </source>
</evidence>
<dbReference type="InterPro" id="IPR006214">
    <property type="entry name" value="Bax_inhibitor_1-related"/>
</dbReference>
<evidence type="ECO:0000313" key="6">
    <source>
        <dbReference type="EMBL" id="VDN81200.1"/>
    </source>
</evidence>
<accession>A0A0N4SWK1</accession>
<protein>
    <submittedName>
        <fullName evidence="8">Transmembrane BAX inhibitor motif-containing protein 4</fullName>
    </submittedName>
</protein>
<name>A0A0N4SWK1_BRUPA</name>
<dbReference type="PANTHER" id="PTHR23291">
    <property type="entry name" value="BAX INHIBITOR-RELATED"/>
    <property type="match status" value="1"/>
</dbReference>
<keyword evidence="7" id="KW-1185">Reference proteome</keyword>
<dbReference type="GO" id="GO:0016020">
    <property type="term" value="C:membrane"/>
    <property type="evidence" value="ECO:0007669"/>
    <property type="project" value="UniProtKB-SubCell"/>
</dbReference>
<organism evidence="8">
    <name type="scientific">Brugia pahangi</name>
    <name type="common">Filarial nematode worm</name>
    <dbReference type="NCBI Taxonomy" id="6280"/>
    <lineage>
        <taxon>Eukaryota</taxon>
        <taxon>Metazoa</taxon>
        <taxon>Ecdysozoa</taxon>
        <taxon>Nematoda</taxon>
        <taxon>Chromadorea</taxon>
        <taxon>Rhabditida</taxon>
        <taxon>Spirurina</taxon>
        <taxon>Spiruromorpha</taxon>
        <taxon>Filarioidea</taxon>
        <taxon>Onchocercidae</taxon>
        <taxon>Brugia</taxon>
    </lineage>
</organism>
<dbReference type="WBParaSite" id="BPAG_0000001301-mRNA-1">
    <property type="protein sequence ID" value="BPAG_0000001301-mRNA-1"/>
    <property type="gene ID" value="BPAG_0000001301"/>
</dbReference>
<evidence type="ECO:0000256" key="4">
    <source>
        <dbReference type="ARBA" id="ARBA00023136"/>
    </source>
</evidence>
<dbReference type="EMBL" id="UZAD01000001">
    <property type="protein sequence ID" value="VDN81200.1"/>
    <property type="molecule type" value="Genomic_DNA"/>
</dbReference>
<feature type="transmembrane region" description="Helical" evidence="5">
    <location>
        <begin position="94"/>
        <end position="114"/>
    </location>
</feature>
<reference evidence="6 7" key="2">
    <citation type="submission" date="2018-11" db="EMBL/GenBank/DDBJ databases">
        <authorList>
            <consortium name="Pathogen Informatics"/>
        </authorList>
    </citation>
    <scope>NUCLEOTIDE SEQUENCE [LARGE SCALE GENOMIC DNA]</scope>
</reference>
<feature type="transmembrane region" description="Helical" evidence="5">
    <location>
        <begin position="174"/>
        <end position="192"/>
    </location>
</feature>
<reference evidence="8" key="1">
    <citation type="submission" date="2017-02" db="UniProtKB">
        <authorList>
            <consortium name="WormBaseParasite"/>
        </authorList>
    </citation>
    <scope>IDENTIFICATION</scope>
</reference>